<evidence type="ECO:0000313" key="3">
    <source>
        <dbReference type="Proteomes" id="UP000028875"/>
    </source>
</evidence>
<reference evidence="3" key="2">
    <citation type="submission" date="2014-05" db="EMBL/GenBank/DDBJ databases">
        <title>Draft genome sequence of Virgibacillus massiliensis Vm-5.</title>
        <authorList>
            <person name="Khelaifia S."/>
            <person name="Croce O."/>
            <person name="Lagier J.C."/>
            <person name="Raoult D."/>
        </authorList>
    </citation>
    <scope>NUCLEOTIDE SEQUENCE [LARGE SCALE GENOMIC DNA]</scope>
    <source>
        <strain evidence="3">Vm-5</strain>
    </source>
</reference>
<protein>
    <recommendedName>
        <fullName evidence="4">DUF3899 domain-containing protein</fullName>
    </recommendedName>
</protein>
<evidence type="ECO:0000313" key="2">
    <source>
        <dbReference type="EMBL" id="CDQ38201.1"/>
    </source>
</evidence>
<dbReference type="Proteomes" id="UP000028875">
    <property type="component" value="Unassembled WGS sequence"/>
</dbReference>
<feature type="transmembrane region" description="Helical" evidence="1">
    <location>
        <begin position="88"/>
        <end position="106"/>
    </location>
</feature>
<feature type="transmembrane region" description="Helical" evidence="1">
    <location>
        <begin position="34"/>
        <end position="52"/>
    </location>
</feature>
<proteinExistence type="predicted"/>
<keyword evidence="1" id="KW-1133">Transmembrane helix</keyword>
<evidence type="ECO:0008006" key="4">
    <source>
        <dbReference type="Google" id="ProtNLM"/>
    </source>
</evidence>
<organism evidence="2 3">
    <name type="scientific">Virgibacillus massiliensis</name>
    <dbReference type="NCBI Taxonomy" id="1462526"/>
    <lineage>
        <taxon>Bacteria</taxon>
        <taxon>Bacillati</taxon>
        <taxon>Bacillota</taxon>
        <taxon>Bacilli</taxon>
        <taxon>Bacillales</taxon>
        <taxon>Bacillaceae</taxon>
        <taxon>Virgibacillus</taxon>
    </lineage>
</organism>
<dbReference type="EMBL" id="CCDP010000001">
    <property type="protein sequence ID" value="CDQ38201.1"/>
    <property type="molecule type" value="Genomic_DNA"/>
</dbReference>
<keyword evidence="1" id="KW-0472">Membrane</keyword>
<keyword evidence="3" id="KW-1185">Reference proteome</keyword>
<accession>A0A024Q8D5</accession>
<evidence type="ECO:0000256" key="1">
    <source>
        <dbReference type="SAM" id="Phobius"/>
    </source>
</evidence>
<sequence>MSTIGKKVLSIIITLLVLISLSLGLSYYTNSNFFDYAFFVGLIVTIIIWFFTSKGGVTSQNMDGTVQGTTGVKATEHHKFEFSLSPSFVTSLIYTFITFAIMLYQYRDYI</sequence>
<gene>
    <name evidence="2" type="ORF">BN990_00468</name>
</gene>
<comment type="caution">
    <text evidence="2">The sequence shown here is derived from an EMBL/GenBank/DDBJ whole genome shotgun (WGS) entry which is preliminary data.</text>
</comment>
<dbReference type="AlphaFoldDB" id="A0A024Q8D5"/>
<keyword evidence="1" id="KW-0812">Transmembrane</keyword>
<reference evidence="2 3" key="1">
    <citation type="submission" date="2014-03" db="EMBL/GenBank/DDBJ databases">
        <authorList>
            <person name="Urmite Genomes U."/>
        </authorList>
    </citation>
    <scope>NUCLEOTIDE SEQUENCE [LARGE SCALE GENOMIC DNA]</scope>
    <source>
        <strain evidence="2 3">Vm-5</strain>
    </source>
</reference>
<name>A0A024Q8D5_9BACI</name>